<dbReference type="InterPro" id="IPR036047">
    <property type="entry name" value="F-box-like_dom_sf"/>
</dbReference>
<dbReference type="Pfam" id="PF00646">
    <property type="entry name" value="F-box"/>
    <property type="match status" value="1"/>
</dbReference>
<name>A0ABC8WA27_9POAL</name>
<dbReference type="SUPFAM" id="SSF81383">
    <property type="entry name" value="F-box domain"/>
    <property type="match status" value="1"/>
</dbReference>
<dbReference type="PANTHER" id="PTHR33207">
    <property type="entry name" value="F-BOX DOMAIN CONTAINING PROTEIN-RELATED"/>
    <property type="match status" value="1"/>
</dbReference>
<reference evidence="3" key="1">
    <citation type="submission" date="2024-06" db="EMBL/GenBank/DDBJ databases">
        <authorList>
            <person name="Ryan C."/>
        </authorList>
    </citation>
    <scope>NUCLEOTIDE SEQUENCE [LARGE SCALE GENOMIC DNA]</scope>
</reference>
<organism evidence="2 3">
    <name type="scientific">Urochloa decumbens</name>
    <dbReference type="NCBI Taxonomy" id="240449"/>
    <lineage>
        <taxon>Eukaryota</taxon>
        <taxon>Viridiplantae</taxon>
        <taxon>Streptophyta</taxon>
        <taxon>Embryophyta</taxon>
        <taxon>Tracheophyta</taxon>
        <taxon>Spermatophyta</taxon>
        <taxon>Magnoliopsida</taxon>
        <taxon>Liliopsida</taxon>
        <taxon>Poales</taxon>
        <taxon>Poaceae</taxon>
        <taxon>PACMAD clade</taxon>
        <taxon>Panicoideae</taxon>
        <taxon>Panicodae</taxon>
        <taxon>Paniceae</taxon>
        <taxon>Melinidinae</taxon>
        <taxon>Urochloa</taxon>
    </lineage>
</organism>
<proteinExistence type="predicted"/>
<reference evidence="2 3" key="2">
    <citation type="submission" date="2024-10" db="EMBL/GenBank/DDBJ databases">
        <authorList>
            <person name="Ryan C."/>
        </authorList>
    </citation>
    <scope>NUCLEOTIDE SEQUENCE [LARGE SCALE GENOMIC DNA]</scope>
</reference>
<dbReference type="AlphaFoldDB" id="A0ABC8WA27"/>
<evidence type="ECO:0000313" key="3">
    <source>
        <dbReference type="Proteomes" id="UP001497457"/>
    </source>
</evidence>
<protein>
    <recommendedName>
        <fullName evidence="1">F-box domain-containing protein</fullName>
    </recommendedName>
</protein>
<dbReference type="EMBL" id="OZ075122">
    <property type="protein sequence ID" value="CAL4905613.1"/>
    <property type="molecule type" value="Genomic_DNA"/>
</dbReference>
<dbReference type="InterPro" id="IPR001810">
    <property type="entry name" value="F-box_dom"/>
</dbReference>
<sequence length="376" mass="41887">MDVSDDVLGIVLERVDSHVSLIRAAAVCKRWRRAIADASFLRRYRSLHASTVAGHYHNLLFQLVLFGVPYDGPVFVPSSPSMVDARHFSLDFLPDGAGSWILRNSRGSLLLMFREGTGGSEFDTCFPNTLVCNPLTQSYMMVPPPADFDSSCDFLGNFLIDGETDRAGGCIGMSNFRVLCMFDRNGVTHVAMFTLGSSWSEKNIDHIAPMLQSTHFLGHAWGSHYIYADGNILIKLDGSTGDFTSSMLPAIEDWDQRYDRFVAEDRDGKPCIFTVFDSTMKVFARLDSGEWALEKSVLLSEATSALPGYQPSFFHGDQGILIRGSGFVTLYPEVEVNWQYSINLQTMEAELAEGDKGRKLYRCELPWPPALHACLD</sequence>
<dbReference type="Gene3D" id="1.20.1280.50">
    <property type="match status" value="1"/>
</dbReference>
<evidence type="ECO:0000313" key="2">
    <source>
        <dbReference type="EMBL" id="CAL4905613.1"/>
    </source>
</evidence>
<keyword evidence="3" id="KW-1185">Reference proteome</keyword>
<evidence type="ECO:0000259" key="1">
    <source>
        <dbReference type="SMART" id="SM00256"/>
    </source>
</evidence>
<dbReference type="Proteomes" id="UP001497457">
    <property type="component" value="Chromosome 12b"/>
</dbReference>
<dbReference type="SMART" id="SM00256">
    <property type="entry name" value="FBOX"/>
    <property type="match status" value="1"/>
</dbReference>
<gene>
    <name evidence="2" type="ORF">URODEC1_LOCUS11744</name>
</gene>
<feature type="domain" description="F-box" evidence="1">
    <location>
        <begin position="3"/>
        <end position="44"/>
    </location>
</feature>
<accession>A0ABC8WA27</accession>